<proteinExistence type="predicted"/>
<organism evidence="1 2">
    <name type="scientific">Cryptolaemus montrouzieri</name>
    <dbReference type="NCBI Taxonomy" id="559131"/>
    <lineage>
        <taxon>Eukaryota</taxon>
        <taxon>Metazoa</taxon>
        <taxon>Ecdysozoa</taxon>
        <taxon>Arthropoda</taxon>
        <taxon>Hexapoda</taxon>
        <taxon>Insecta</taxon>
        <taxon>Pterygota</taxon>
        <taxon>Neoptera</taxon>
        <taxon>Endopterygota</taxon>
        <taxon>Coleoptera</taxon>
        <taxon>Polyphaga</taxon>
        <taxon>Cucujiformia</taxon>
        <taxon>Coccinelloidea</taxon>
        <taxon>Coccinellidae</taxon>
        <taxon>Scymninae</taxon>
        <taxon>Scymnini</taxon>
        <taxon>Cryptolaemus</taxon>
    </lineage>
</organism>
<dbReference type="Proteomes" id="UP001516400">
    <property type="component" value="Unassembled WGS sequence"/>
</dbReference>
<keyword evidence="2" id="KW-1185">Reference proteome</keyword>
<name>A0ABD2N3A7_9CUCU</name>
<dbReference type="AlphaFoldDB" id="A0ABD2N3A7"/>
<accession>A0ABD2N3A7</accession>
<evidence type="ECO:0000313" key="2">
    <source>
        <dbReference type="Proteomes" id="UP001516400"/>
    </source>
</evidence>
<protein>
    <submittedName>
        <fullName evidence="1">Uncharacterized protein</fullName>
    </submittedName>
</protein>
<dbReference type="EMBL" id="JABFTP020000062">
    <property type="protein sequence ID" value="KAL3273231.1"/>
    <property type="molecule type" value="Genomic_DNA"/>
</dbReference>
<evidence type="ECO:0000313" key="1">
    <source>
        <dbReference type="EMBL" id="KAL3273231.1"/>
    </source>
</evidence>
<gene>
    <name evidence="1" type="ORF">HHI36_014685</name>
</gene>
<sequence>MSLSGKNVKIFKDNLSGCDLSQRFAEKKLLLKRVLKSRKLKGIAEKRIVVPAGKSGCVSNPLSENEDIENEEIGKDEVDNEQIEYAEINTKENDRRIWLQ</sequence>
<reference evidence="1 2" key="1">
    <citation type="journal article" date="2021" name="BMC Biol.">
        <title>Horizontally acquired antibacterial genes associated with adaptive radiation of ladybird beetles.</title>
        <authorList>
            <person name="Li H.S."/>
            <person name="Tang X.F."/>
            <person name="Huang Y.H."/>
            <person name="Xu Z.Y."/>
            <person name="Chen M.L."/>
            <person name="Du X.Y."/>
            <person name="Qiu B.Y."/>
            <person name="Chen P.T."/>
            <person name="Zhang W."/>
            <person name="Slipinski A."/>
            <person name="Escalona H.E."/>
            <person name="Waterhouse R.M."/>
            <person name="Zwick A."/>
            <person name="Pang H."/>
        </authorList>
    </citation>
    <scope>NUCLEOTIDE SEQUENCE [LARGE SCALE GENOMIC DNA]</scope>
    <source>
        <strain evidence="1">SYSU2018</strain>
    </source>
</reference>
<comment type="caution">
    <text evidence="1">The sequence shown here is derived from an EMBL/GenBank/DDBJ whole genome shotgun (WGS) entry which is preliminary data.</text>
</comment>